<evidence type="ECO:0000256" key="5">
    <source>
        <dbReference type="ARBA" id="ARBA00022982"/>
    </source>
</evidence>
<comment type="subcellular location">
    <subcellularLocation>
        <location evidence="1">Mitochondrion membrane</location>
        <topology evidence="1">Multi-pass membrane protein</topology>
    </subcellularLocation>
</comment>
<dbReference type="AlphaFoldDB" id="A0AAW0IBP9"/>
<evidence type="ECO:0000256" key="4">
    <source>
        <dbReference type="ARBA" id="ARBA00022660"/>
    </source>
</evidence>
<evidence type="ECO:0000256" key="2">
    <source>
        <dbReference type="ARBA" id="ARBA00012944"/>
    </source>
</evidence>
<sequence>KILTAILCLGSFTTLFTAIYTLTQNDIKKIIAFPTSSKLGVAICLLHLRNSPLSHILANQRKRLKCCLKKIKKRKWPITNKLNKRFSIALELNNLTTNLSPNKSSPANLFLTSLFYFPIIIHCVRPTKTFNIRFKTAPTLLNLI</sequence>
<keyword evidence="4" id="KW-0679">Respiratory chain</keyword>
<keyword evidence="6" id="KW-0496">Mitochondrion</keyword>
<evidence type="ECO:0000259" key="8">
    <source>
        <dbReference type="Pfam" id="PF00361"/>
    </source>
</evidence>
<proteinExistence type="predicted"/>
<evidence type="ECO:0000313" key="10">
    <source>
        <dbReference type="Proteomes" id="UP001488838"/>
    </source>
</evidence>
<gene>
    <name evidence="9" type="ORF">U0070_006010</name>
</gene>
<dbReference type="GO" id="GO:0031966">
    <property type="term" value="C:mitochondrial membrane"/>
    <property type="evidence" value="ECO:0007669"/>
    <property type="project" value="UniProtKB-SubCell"/>
</dbReference>
<dbReference type="InterPro" id="IPR001750">
    <property type="entry name" value="ND/Mrp_TM"/>
</dbReference>
<evidence type="ECO:0000256" key="1">
    <source>
        <dbReference type="ARBA" id="ARBA00004225"/>
    </source>
</evidence>
<feature type="domain" description="NADH:quinone oxidoreductase/Mrp antiporter transmembrane" evidence="8">
    <location>
        <begin position="4"/>
        <end position="48"/>
    </location>
</feature>
<feature type="non-terminal residue" evidence="9">
    <location>
        <position position="1"/>
    </location>
</feature>
<dbReference type="Pfam" id="PF00361">
    <property type="entry name" value="Proton_antipo_M"/>
    <property type="match status" value="1"/>
</dbReference>
<keyword evidence="10" id="KW-1185">Reference proteome</keyword>
<reference evidence="9 10" key="1">
    <citation type="journal article" date="2023" name="bioRxiv">
        <title>Conserved and derived expression patterns and positive selection on dental genes reveal complex evolutionary context of ever-growing rodent molars.</title>
        <authorList>
            <person name="Calamari Z.T."/>
            <person name="Song A."/>
            <person name="Cohen E."/>
            <person name="Akter M."/>
            <person name="Roy R.D."/>
            <person name="Hallikas O."/>
            <person name="Christensen M.M."/>
            <person name="Li P."/>
            <person name="Marangoni P."/>
            <person name="Jernvall J."/>
            <person name="Klein O.D."/>
        </authorList>
    </citation>
    <scope>NUCLEOTIDE SEQUENCE [LARGE SCALE GENOMIC DNA]</scope>
    <source>
        <strain evidence="9">V071</strain>
    </source>
</reference>
<dbReference type="EC" id="7.1.1.2" evidence="2"/>
<keyword evidence="5" id="KW-0249">Electron transport</keyword>
<accession>A0AAW0IBP9</accession>
<evidence type="ECO:0000313" key="9">
    <source>
        <dbReference type="EMBL" id="KAK7811574.1"/>
    </source>
</evidence>
<evidence type="ECO:0000256" key="3">
    <source>
        <dbReference type="ARBA" id="ARBA00022448"/>
    </source>
</evidence>
<keyword evidence="3" id="KW-0813">Transport</keyword>
<dbReference type="GO" id="GO:0008137">
    <property type="term" value="F:NADH dehydrogenase (ubiquinone) activity"/>
    <property type="evidence" value="ECO:0007669"/>
    <property type="project" value="UniProtKB-EC"/>
</dbReference>
<organism evidence="9 10">
    <name type="scientific">Myodes glareolus</name>
    <name type="common">Bank vole</name>
    <name type="synonym">Clethrionomys glareolus</name>
    <dbReference type="NCBI Taxonomy" id="447135"/>
    <lineage>
        <taxon>Eukaryota</taxon>
        <taxon>Metazoa</taxon>
        <taxon>Chordata</taxon>
        <taxon>Craniata</taxon>
        <taxon>Vertebrata</taxon>
        <taxon>Euteleostomi</taxon>
        <taxon>Mammalia</taxon>
        <taxon>Eutheria</taxon>
        <taxon>Euarchontoglires</taxon>
        <taxon>Glires</taxon>
        <taxon>Rodentia</taxon>
        <taxon>Myomorpha</taxon>
        <taxon>Muroidea</taxon>
        <taxon>Cricetidae</taxon>
        <taxon>Arvicolinae</taxon>
        <taxon>Myodes</taxon>
    </lineage>
</organism>
<dbReference type="EMBL" id="JBBHLL010000169">
    <property type="protein sequence ID" value="KAK7811574.1"/>
    <property type="molecule type" value="Genomic_DNA"/>
</dbReference>
<dbReference type="Proteomes" id="UP001488838">
    <property type="component" value="Unassembled WGS sequence"/>
</dbReference>
<comment type="caution">
    <text evidence="9">The sequence shown here is derived from an EMBL/GenBank/DDBJ whole genome shotgun (WGS) entry which is preliminary data.</text>
</comment>
<comment type="catalytic activity">
    <reaction evidence="7">
        <text>a ubiquinone + NADH + 5 H(+)(in) = a ubiquinol + NAD(+) + 4 H(+)(out)</text>
        <dbReference type="Rhea" id="RHEA:29091"/>
        <dbReference type="Rhea" id="RHEA-COMP:9565"/>
        <dbReference type="Rhea" id="RHEA-COMP:9566"/>
        <dbReference type="ChEBI" id="CHEBI:15378"/>
        <dbReference type="ChEBI" id="CHEBI:16389"/>
        <dbReference type="ChEBI" id="CHEBI:17976"/>
        <dbReference type="ChEBI" id="CHEBI:57540"/>
        <dbReference type="ChEBI" id="CHEBI:57945"/>
        <dbReference type="EC" id="7.1.1.2"/>
    </reaction>
</comment>
<evidence type="ECO:0000256" key="7">
    <source>
        <dbReference type="ARBA" id="ARBA00049551"/>
    </source>
</evidence>
<evidence type="ECO:0000256" key="6">
    <source>
        <dbReference type="ARBA" id="ARBA00023128"/>
    </source>
</evidence>
<name>A0AAW0IBP9_MYOGA</name>
<protein>
    <recommendedName>
        <fullName evidence="2">NADH:ubiquinone reductase (H(+)-translocating)</fullName>
        <ecNumber evidence="2">7.1.1.2</ecNumber>
    </recommendedName>
</protein>